<sequence length="557" mass="61077">MMRVTGADAARWARGFDEVLERIEGRFRRAEPRRRAEAYLRGLLAPVERKNGWQLAEAAGDATPDGVQEFLSRVRWDADAMRDDLQAYVAAHLGDPNAVLVLDETGFLKKGTKSAGVQRQYTGTAGRIENAQVGVFLGYAGCHGHALIDRALYLPTSWTDDRARCRAAHVPDHVTFATKPAQGLAMLERARAAKLPFAWIAGDSVYGSDRAIRRWAERHGIGYVLTVTTQQRLGQCPVAEWFADRVDAWPEDAQPVWQRLSAGDGAKGPRFYDWACIPYRGAAPGFQCALLVRRSLADPDETTFSLTHAPTGTPLSDLVRIAGQRWTIESNFEQAKGEVGLDQYEVRSYPGWHRHVTLAMLAHAYLAALRRAAIGGCGHGRPRRGSAAADRARDPAPVGRPRRPASSRHRRGSALVSLATAPSAARQTRPLATTHPNGKTTNQKTQTAQNPTVVLGTSRAKAGLDGRVNLYSPRHTVARWMRKERVPFEEGSGQLGHRVRGFTITEIYAAYSPDHQALATEAIERLLQAIAVQRRSLSEPGPSMQASTRSTVLVASA</sequence>
<feature type="region of interest" description="Disordered" evidence="2">
    <location>
        <begin position="538"/>
        <end position="557"/>
    </location>
</feature>
<evidence type="ECO:0000256" key="1">
    <source>
        <dbReference type="ARBA" id="ARBA00023172"/>
    </source>
</evidence>
<dbReference type="SUPFAM" id="SSF56349">
    <property type="entry name" value="DNA breaking-rejoining enzymes"/>
    <property type="match status" value="1"/>
</dbReference>
<evidence type="ECO:0000259" key="3">
    <source>
        <dbReference type="Pfam" id="PF13546"/>
    </source>
</evidence>
<name>A0ABQ4R1G6_9HYPH</name>
<evidence type="ECO:0000256" key="2">
    <source>
        <dbReference type="SAM" id="MobiDB-lite"/>
    </source>
</evidence>
<organism evidence="4 5">
    <name type="scientific">Methylobacterium crusticola</name>
    <dbReference type="NCBI Taxonomy" id="1697972"/>
    <lineage>
        <taxon>Bacteria</taxon>
        <taxon>Pseudomonadati</taxon>
        <taxon>Pseudomonadota</taxon>
        <taxon>Alphaproteobacteria</taxon>
        <taxon>Hyphomicrobiales</taxon>
        <taxon>Methylobacteriaceae</taxon>
        <taxon>Methylobacterium</taxon>
    </lineage>
</organism>
<feature type="compositionally biased region" description="Polar residues" evidence="2">
    <location>
        <begin position="544"/>
        <end position="557"/>
    </location>
</feature>
<feature type="compositionally biased region" description="Low complexity" evidence="2">
    <location>
        <begin position="436"/>
        <end position="448"/>
    </location>
</feature>
<dbReference type="SUPFAM" id="SSF53098">
    <property type="entry name" value="Ribonuclease H-like"/>
    <property type="match status" value="1"/>
</dbReference>
<dbReference type="Gene3D" id="1.10.443.10">
    <property type="entry name" value="Intergrase catalytic core"/>
    <property type="match status" value="1"/>
</dbReference>
<dbReference type="Pfam" id="PF13546">
    <property type="entry name" value="DDE_5"/>
    <property type="match status" value="1"/>
</dbReference>
<keyword evidence="5" id="KW-1185">Reference proteome</keyword>
<feature type="compositionally biased region" description="Low complexity" evidence="2">
    <location>
        <begin position="385"/>
        <end position="399"/>
    </location>
</feature>
<dbReference type="InterPro" id="IPR011010">
    <property type="entry name" value="DNA_brk_join_enz"/>
</dbReference>
<dbReference type="PANTHER" id="PTHR33627">
    <property type="entry name" value="TRANSPOSASE"/>
    <property type="match status" value="1"/>
</dbReference>
<gene>
    <name evidence="4" type="ORF">OPKNFCMD_3546</name>
</gene>
<dbReference type="InterPro" id="IPR012337">
    <property type="entry name" value="RNaseH-like_sf"/>
</dbReference>
<protein>
    <recommendedName>
        <fullName evidence="3">Transposase IS701-like DDE domain-containing protein</fullName>
    </recommendedName>
</protein>
<comment type="caution">
    <text evidence="4">The sequence shown here is derived from an EMBL/GenBank/DDBJ whole genome shotgun (WGS) entry which is preliminary data.</text>
</comment>
<accession>A0ABQ4R1G6</accession>
<feature type="region of interest" description="Disordered" evidence="2">
    <location>
        <begin position="379"/>
        <end position="448"/>
    </location>
</feature>
<dbReference type="PANTHER" id="PTHR33627:SF1">
    <property type="entry name" value="TRANSPOSASE"/>
    <property type="match status" value="1"/>
</dbReference>
<keyword evidence="1" id="KW-0233">DNA recombination</keyword>
<evidence type="ECO:0000313" key="4">
    <source>
        <dbReference type="EMBL" id="GJD50800.1"/>
    </source>
</evidence>
<evidence type="ECO:0000313" key="5">
    <source>
        <dbReference type="Proteomes" id="UP001055167"/>
    </source>
</evidence>
<dbReference type="InterPro" id="IPR038721">
    <property type="entry name" value="IS701-like_DDE_dom"/>
</dbReference>
<dbReference type="EMBL" id="BPQH01000010">
    <property type="protein sequence ID" value="GJD50800.1"/>
    <property type="molecule type" value="Genomic_DNA"/>
</dbReference>
<dbReference type="InterPro" id="IPR039365">
    <property type="entry name" value="IS701-like"/>
</dbReference>
<reference evidence="4" key="2">
    <citation type="submission" date="2021-08" db="EMBL/GenBank/DDBJ databases">
        <authorList>
            <person name="Tani A."/>
            <person name="Ola A."/>
            <person name="Ogura Y."/>
            <person name="Katsura K."/>
            <person name="Hayashi T."/>
        </authorList>
    </citation>
    <scope>NUCLEOTIDE SEQUENCE</scope>
    <source>
        <strain evidence="4">KCTC 52305</strain>
    </source>
</reference>
<proteinExistence type="predicted"/>
<reference evidence="4" key="1">
    <citation type="journal article" date="2021" name="Front. Microbiol.">
        <title>Comprehensive Comparative Genomics and Phenotyping of Methylobacterium Species.</title>
        <authorList>
            <person name="Alessa O."/>
            <person name="Ogura Y."/>
            <person name="Fujitani Y."/>
            <person name="Takami H."/>
            <person name="Hayashi T."/>
            <person name="Sahin N."/>
            <person name="Tani A."/>
        </authorList>
    </citation>
    <scope>NUCLEOTIDE SEQUENCE</scope>
    <source>
        <strain evidence="4">KCTC 52305</strain>
    </source>
</reference>
<dbReference type="InterPro" id="IPR013762">
    <property type="entry name" value="Integrase-like_cat_sf"/>
</dbReference>
<dbReference type="Proteomes" id="UP001055167">
    <property type="component" value="Unassembled WGS sequence"/>
</dbReference>
<feature type="domain" description="Transposase IS701-like DDE" evidence="3">
    <location>
        <begin position="26"/>
        <end position="233"/>
    </location>
</feature>
<feature type="compositionally biased region" description="Basic residues" evidence="2">
    <location>
        <begin position="400"/>
        <end position="412"/>
    </location>
</feature>
<dbReference type="NCBIfam" id="NF033540">
    <property type="entry name" value="transpos_IS701"/>
    <property type="match status" value="1"/>
</dbReference>